<gene>
    <name evidence="3" type="ORF">Vse01_35970</name>
</gene>
<dbReference type="Proteomes" id="UP000607311">
    <property type="component" value="Unassembled WGS sequence"/>
</dbReference>
<evidence type="ECO:0000256" key="1">
    <source>
        <dbReference type="SAM" id="MobiDB-lite"/>
    </source>
</evidence>
<dbReference type="SUPFAM" id="SSF52540">
    <property type="entry name" value="P-loop containing nucleoside triphosphate hydrolases"/>
    <property type="match status" value="2"/>
</dbReference>
<dbReference type="InterPro" id="IPR027417">
    <property type="entry name" value="P-loop_NTPase"/>
</dbReference>
<organism evidence="3 4">
    <name type="scientific">Micromonospora sediminimaris</name>
    <dbReference type="NCBI Taxonomy" id="547162"/>
    <lineage>
        <taxon>Bacteria</taxon>
        <taxon>Bacillati</taxon>
        <taxon>Actinomycetota</taxon>
        <taxon>Actinomycetes</taxon>
        <taxon>Micromonosporales</taxon>
        <taxon>Micromonosporaceae</taxon>
        <taxon>Micromonospora</taxon>
    </lineage>
</organism>
<dbReference type="CDD" id="cd18785">
    <property type="entry name" value="SF2_C"/>
    <property type="match status" value="1"/>
</dbReference>
<dbReference type="OrthoDB" id="713315at2"/>
<proteinExistence type="predicted"/>
<evidence type="ECO:0000313" key="4">
    <source>
        <dbReference type="Proteomes" id="UP000607311"/>
    </source>
</evidence>
<dbReference type="AlphaFoldDB" id="A0A9W5UTU1"/>
<dbReference type="Pfam" id="PF00271">
    <property type="entry name" value="Helicase_C"/>
    <property type="match status" value="1"/>
</dbReference>
<dbReference type="RefSeq" id="WP_093408011.1">
    <property type="nucleotide sequence ID" value="NZ_BOPD01000021.1"/>
</dbReference>
<reference evidence="3" key="1">
    <citation type="submission" date="2021-01" db="EMBL/GenBank/DDBJ databases">
        <title>Whole genome shotgun sequence of Verrucosispora sediminis NBRC 107745.</title>
        <authorList>
            <person name="Komaki H."/>
            <person name="Tamura T."/>
        </authorList>
    </citation>
    <scope>NUCLEOTIDE SEQUENCE</scope>
    <source>
        <strain evidence="3">NBRC 107745</strain>
    </source>
</reference>
<feature type="region of interest" description="Disordered" evidence="1">
    <location>
        <begin position="55"/>
        <end position="79"/>
    </location>
</feature>
<name>A0A9W5UTU1_9ACTN</name>
<accession>A0A9W5UTU1</accession>
<dbReference type="EMBL" id="BOPD01000021">
    <property type="protein sequence ID" value="GIJ34449.1"/>
    <property type="molecule type" value="Genomic_DNA"/>
</dbReference>
<protein>
    <recommendedName>
        <fullName evidence="2">Helicase C-terminal domain-containing protein</fullName>
    </recommendedName>
</protein>
<evidence type="ECO:0000313" key="3">
    <source>
        <dbReference type="EMBL" id="GIJ34449.1"/>
    </source>
</evidence>
<comment type="caution">
    <text evidence="3">The sequence shown here is derived from an EMBL/GenBank/DDBJ whole genome shotgun (WGS) entry which is preliminary data.</text>
</comment>
<feature type="domain" description="Helicase C-terminal" evidence="2">
    <location>
        <begin position="773"/>
        <end position="927"/>
    </location>
</feature>
<keyword evidence="4" id="KW-1185">Reference proteome</keyword>
<dbReference type="Gene3D" id="3.40.50.300">
    <property type="entry name" value="P-loop containing nucleotide triphosphate hydrolases"/>
    <property type="match status" value="2"/>
</dbReference>
<dbReference type="PROSITE" id="PS51194">
    <property type="entry name" value="HELICASE_CTER"/>
    <property type="match status" value="1"/>
</dbReference>
<dbReference type="InterPro" id="IPR001650">
    <property type="entry name" value="Helicase_C-like"/>
</dbReference>
<sequence>MTTTPAQSGSEDRASVLDYLRRQLVGPWYGEDEVLAERPDRRYLAGILFPGEVPLDTHDDDIADDNPAVGSNDEAESDEDPVALAGQLMPSSVGLSFVISKRSTLRIEVTAARYLREDRQKWRRQPLAATGSAALYVEPPSMGRRTEHHLFDRDASVVVVWREFGDGVLVTVSLVNERKLSEQGKLDPADCLLQVTLRCSPVEGAITPYPSTLRLHSDPEEEELALLYRKVPVFALGHGAAASWQAEGDLATSVQTTFVPSHVVPDVAFELPGDQEVLSLNLLTGLERDTERIISRLYNFVDSYDNWARSNHTRRDKLTQPLVAAADRLLERVDRARARMREGVELLQRDPTARRAFVLANRAMLMQMVRSGPEFAGAGRAWNDRLPAAPEYDDPQRRWRPFQMAFVLLSLPSIVNTEHDDRELVDLIWFPTGGGKTEAYLGLVAFTVFHRRLTLGDAGAGTTVITRYTLRLLTAQQFQRAATLICACELIRQKRVEELGSRAVSIGIWVGGNNSPNSFSEAADLLQTVRNREPTTKSFQVERCPWCGTQILPSDDAPEDAWGVHADNNSFRINCPNVDCDFHRSLPVSSVDDALYADPPTLLVATVDKFARFTREPRAGVFIGAGADPGPALIIQDEFHLISGPLGTIVGLYEAAFDVAMTRHGTRPKIVASTATIRRADAQSRGVFGRPIALFPPSGLDAEDSYFVRSDHDRPGRLYAGVMPQGHTPLTAMVHLSAAMLNAPIELPLGPQSADAYWTLVAYHNSLRELGKTVTLAHDDIPARLGVIAPAEDDRRDLDDAEIMELTSNLPPADIPRHLQRLFLERGQPGAVSFVPSTNMISVGVDVPRLGLMLVVGQPKTTAEYIQATSRVGRRHPGLVVTLYSPSKPRDRSHYESFIPYHTSLYRVVEPTSVTPFSVPARTRALHAGLVILARHVHIWRDDRAAAAFDPEDPAWRALVEEFIARAEAADPDEAADVARHVEQLEERWAGLVDRAHPLGGLRYTDGGRERIQLLRQFDKPGPGWPTLDSMRNVDTDARVLVRGEGQ</sequence>
<evidence type="ECO:0000259" key="2">
    <source>
        <dbReference type="PROSITE" id="PS51194"/>
    </source>
</evidence>